<evidence type="ECO:0000313" key="2">
    <source>
        <dbReference type="Proteomes" id="UP001292094"/>
    </source>
</evidence>
<protein>
    <submittedName>
        <fullName evidence="1">Uncharacterized protein</fullName>
    </submittedName>
</protein>
<name>A0AAE1TWS3_9EUCA</name>
<reference evidence="1" key="1">
    <citation type="submission" date="2023-11" db="EMBL/GenBank/DDBJ databases">
        <title>Genome assemblies of two species of porcelain crab, Petrolisthes cinctipes and Petrolisthes manimaculis (Anomura: Porcellanidae).</title>
        <authorList>
            <person name="Angst P."/>
        </authorList>
    </citation>
    <scope>NUCLEOTIDE SEQUENCE</scope>
    <source>
        <strain evidence="1">PB745_02</strain>
        <tissue evidence="1">Gill</tissue>
    </source>
</reference>
<proteinExistence type="predicted"/>
<sequence>MCGGALNCTRVDRMKVEANIPPLRLGRDQLALNTAMSTIRKSEISNVASASLQQHHYLHHGRQRPLVVRLH</sequence>
<dbReference type="Proteomes" id="UP001292094">
    <property type="component" value="Unassembled WGS sequence"/>
</dbReference>
<organism evidence="1 2">
    <name type="scientific">Petrolisthes manimaculis</name>
    <dbReference type="NCBI Taxonomy" id="1843537"/>
    <lineage>
        <taxon>Eukaryota</taxon>
        <taxon>Metazoa</taxon>
        <taxon>Ecdysozoa</taxon>
        <taxon>Arthropoda</taxon>
        <taxon>Crustacea</taxon>
        <taxon>Multicrustacea</taxon>
        <taxon>Malacostraca</taxon>
        <taxon>Eumalacostraca</taxon>
        <taxon>Eucarida</taxon>
        <taxon>Decapoda</taxon>
        <taxon>Pleocyemata</taxon>
        <taxon>Anomura</taxon>
        <taxon>Galatheoidea</taxon>
        <taxon>Porcellanidae</taxon>
        <taxon>Petrolisthes</taxon>
    </lineage>
</organism>
<evidence type="ECO:0000313" key="1">
    <source>
        <dbReference type="EMBL" id="KAK4301578.1"/>
    </source>
</evidence>
<dbReference type="AlphaFoldDB" id="A0AAE1TWS3"/>
<accession>A0AAE1TWS3</accession>
<comment type="caution">
    <text evidence="1">The sequence shown here is derived from an EMBL/GenBank/DDBJ whole genome shotgun (WGS) entry which is preliminary data.</text>
</comment>
<keyword evidence="2" id="KW-1185">Reference proteome</keyword>
<gene>
    <name evidence="1" type="ORF">Pmani_026356</name>
</gene>
<dbReference type="EMBL" id="JAWZYT010002861">
    <property type="protein sequence ID" value="KAK4301578.1"/>
    <property type="molecule type" value="Genomic_DNA"/>
</dbReference>